<proteinExistence type="predicted"/>
<dbReference type="GO" id="GO:0003723">
    <property type="term" value="F:RNA binding"/>
    <property type="evidence" value="ECO:0007669"/>
    <property type="project" value="UniProtKB-UniRule"/>
</dbReference>
<evidence type="ECO:0000256" key="2">
    <source>
        <dbReference type="SAM" id="MobiDB-lite"/>
    </source>
</evidence>
<feature type="compositionally biased region" description="Basic and acidic residues" evidence="2">
    <location>
        <begin position="327"/>
        <end position="353"/>
    </location>
</feature>
<dbReference type="GO" id="GO:0048026">
    <property type="term" value="P:positive regulation of mRNA splicing, via spliceosome"/>
    <property type="evidence" value="ECO:0007669"/>
    <property type="project" value="TreeGrafter"/>
</dbReference>
<dbReference type="Gene3D" id="3.30.70.330">
    <property type="match status" value="2"/>
</dbReference>
<feature type="domain" description="RRM" evidence="3">
    <location>
        <begin position="110"/>
        <end position="187"/>
    </location>
</feature>
<evidence type="ECO:0000259" key="3">
    <source>
        <dbReference type="PROSITE" id="PS50102"/>
    </source>
</evidence>
<dbReference type="PANTHER" id="PTHR48030">
    <property type="entry name" value="SPLICING FACTOR 3B SUBUNIT 4"/>
    <property type="match status" value="1"/>
</dbReference>
<dbReference type="SUPFAM" id="SSF54928">
    <property type="entry name" value="RNA-binding domain, RBD"/>
    <property type="match status" value="1"/>
</dbReference>
<dbReference type="SMART" id="SM00360">
    <property type="entry name" value="RRM"/>
    <property type="match status" value="2"/>
</dbReference>
<dbReference type="GO" id="GO:0005730">
    <property type="term" value="C:nucleolus"/>
    <property type="evidence" value="ECO:0007669"/>
    <property type="project" value="TreeGrafter"/>
</dbReference>
<dbReference type="Proteomes" id="UP000478008">
    <property type="component" value="Unassembled WGS sequence"/>
</dbReference>
<feature type="compositionally biased region" description="Low complexity" evidence="2">
    <location>
        <begin position="312"/>
        <end position="326"/>
    </location>
</feature>
<sequence>MSSVIESGDPCLYVGNLDEKVDEGLLYELFLQFAPLRSVYIPKDRVLQRHQGYGFVRFYTLKDAVYSMHMASGIQLYDRSLRVKQAMTQRAMKGNGPGSNAQLIKDDIGPVVYIGNLDTLVDVKLLVRTFKNFGKIAQVPQLIRTDERDTCYAFIVFDSFETADKAIEEMNGKMILNRPANVNYAFKNGSKTERHGNKVERLLYEKAKENHFNAMEDDSQQLLLNILASDDTKSAKSSKGENSNDRGKEYHPANTERQQFNHQQHSYQGRRPASGSQYRRDRRVDNYNRPDDQPRRPQYGGYNSRGGGGYRGSSSRGYQGNRQNNYRQRDDRFNGGNRESRGGYHSDRRYDRY</sequence>
<reference evidence="4 5" key="1">
    <citation type="submission" date="2019-07" db="EMBL/GenBank/DDBJ databases">
        <authorList>
            <person name="Friedrich A."/>
            <person name="Schacherer J."/>
        </authorList>
    </citation>
    <scope>NUCLEOTIDE SEQUENCE [LARGE SCALE GENOMIC DNA]</scope>
</reference>
<dbReference type="PROSITE" id="PS50102">
    <property type="entry name" value="RRM"/>
    <property type="match status" value="2"/>
</dbReference>
<feature type="compositionally biased region" description="Basic and acidic residues" evidence="2">
    <location>
        <begin position="278"/>
        <end position="295"/>
    </location>
</feature>
<keyword evidence="1" id="KW-0694">RNA-binding</keyword>
<gene>
    <name evidence="4" type="ORF">DEBR0S1_19174G</name>
</gene>
<dbReference type="InterPro" id="IPR000504">
    <property type="entry name" value="RRM_dom"/>
</dbReference>
<evidence type="ECO:0000256" key="1">
    <source>
        <dbReference type="PROSITE-ProRule" id="PRU00176"/>
    </source>
</evidence>
<dbReference type="GO" id="GO:0071011">
    <property type="term" value="C:precatalytic spliceosome"/>
    <property type="evidence" value="ECO:0007669"/>
    <property type="project" value="TreeGrafter"/>
</dbReference>
<evidence type="ECO:0000313" key="4">
    <source>
        <dbReference type="EMBL" id="VUG16530.1"/>
    </source>
</evidence>
<feature type="compositionally biased region" description="Polar residues" evidence="2">
    <location>
        <begin position="255"/>
        <end position="267"/>
    </location>
</feature>
<dbReference type="InterPro" id="IPR035979">
    <property type="entry name" value="RBD_domain_sf"/>
</dbReference>
<dbReference type="InterPro" id="IPR012677">
    <property type="entry name" value="Nucleotide-bd_a/b_plait_sf"/>
</dbReference>
<feature type="compositionally biased region" description="Basic and acidic residues" evidence="2">
    <location>
        <begin position="231"/>
        <end position="251"/>
    </location>
</feature>
<dbReference type="PANTHER" id="PTHR48030:SF3">
    <property type="entry name" value="SPLICING FACTOR 3B SUBUNIT 4"/>
    <property type="match status" value="1"/>
</dbReference>
<dbReference type="InterPro" id="IPR052084">
    <property type="entry name" value="SF3B4_spliceosome_assoc"/>
</dbReference>
<feature type="domain" description="RRM" evidence="3">
    <location>
        <begin position="10"/>
        <end position="88"/>
    </location>
</feature>
<dbReference type="Pfam" id="PF00076">
    <property type="entry name" value="RRM_1"/>
    <property type="match status" value="2"/>
</dbReference>
<name>A0A7D9CWR2_DEKBR</name>
<evidence type="ECO:0000313" key="5">
    <source>
        <dbReference type="Proteomes" id="UP000478008"/>
    </source>
</evidence>
<dbReference type="EMBL" id="CABFWN010000001">
    <property type="protein sequence ID" value="VUG16530.1"/>
    <property type="molecule type" value="Genomic_DNA"/>
</dbReference>
<protein>
    <submittedName>
        <fullName evidence="4">DEBR0S1_19174g1_1</fullName>
    </submittedName>
</protein>
<keyword evidence="5" id="KW-1185">Reference proteome</keyword>
<accession>A0A7D9CWR2</accession>
<organism evidence="4 5">
    <name type="scientific">Dekkera bruxellensis</name>
    <name type="common">Brettanomyces custersii</name>
    <dbReference type="NCBI Taxonomy" id="5007"/>
    <lineage>
        <taxon>Eukaryota</taxon>
        <taxon>Fungi</taxon>
        <taxon>Dikarya</taxon>
        <taxon>Ascomycota</taxon>
        <taxon>Saccharomycotina</taxon>
        <taxon>Pichiomycetes</taxon>
        <taxon>Pichiales</taxon>
        <taxon>Pichiaceae</taxon>
        <taxon>Brettanomyces</taxon>
    </lineage>
</organism>
<dbReference type="AlphaFoldDB" id="A0A7D9CWR2"/>
<feature type="region of interest" description="Disordered" evidence="2">
    <location>
        <begin position="231"/>
        <end position="353"/>
    </location>
</feature>